<dbReference type="Proteomes" id="UP000277579">
    <property type="component" value="Unassembled WGS sequence"/>
</dbReference>
<accession>A0A495M5Q0</accession>
<dbReference type="Gene3D" id="3.80.10.10">
    <property type="entry name" value="Ribonuclease Inhibitor"/>
    <property type="match status" value="1"/>
</dbReference>
<evidence type="ECO:0000313" key="2">
    <source>
        <dbReference type="Proteomes" id="UP000277579"/>
    </source>
</evidence>
<dbReference type="OrthoDB" id="758726at2"/>
<dbReference type="SUPFAM" id="SSF52047">
    <property type="entry name" value="RNI-like"/>
    <property type="match status" value="1"/>
</dbReference>
<comment type="caution">
    <text evidence="1">The sequence shown here is derived from an EMBL/GenBank/DDBJ whole genome shotgun (WGS) entry which is preliminary data.</text>
</comment>
<dbReference type="EMBL" id="RBLC01000004">
    <property type="protein sequence ID" value="RKS20532.1"/>
    <property type="molecule type" value="Genomic_DNA"/>
</dbReference>
<proteinExistence type="predicted"/>
<dbReference type="AlphaFoldDB" id="A0A495M5Q0"/>
<sequence length="164" mass="19113">MHLKGKEKHFWKNNFGISKLADIPLEISGYKSIDSETDDQFLEYLTSRIPTIHGIYLKFTNITDEGVRHISKIASLSELTLRDHKDITNESVPYLNQLVDLVYLDLVKTKIGLKDLPGLFQLQKLKELYVSSEEENEEILLEYVAEMKKILPQCVLYINYRSYE</sequence>
<reference evidence="1 2" key="1">
    <citation type="submission" date="2018-10" db="EMBL/GenBank/DDBJ databases">
        <title>Genomic Encyclopedia of Archaeal and Bacterial Type Strains, Phase II (KMG-II): from individual species to whole genera.</title>
        <authorList>
            <person name="Goeker M."/>
        </authorList>
    </citation>
    <scope>NUCLEOTIDE SEQUENCE [LARGE SCALE GENOMIC DNA]</scope>
    <source>
        <strain evidence="1 2">DSM 29537</strain>
    </source>
</reference>
<name>A0A495M5Q0_9FLAO</name>
<keyword evidence="2" id="KW-1185">Reference proteome</keyword>
<dbReference type="InterPro" id="IPR032675">
    <property type="entry name" value="LRR_dom_sf"/>
</dbReference>
<dbReference type="RefSeq" id="WP_121377188.1">
    <property type="nucleotide sequence ID" value="NZ_RBLC01000004.1"/>
</dbReference>
<evidence type="ECO:0008006" key="3">
    <source>
        <dbReference type="Google" id="ProtNLM"/>
    </source>
</evidence>
<evidence type="ECO:0000313" key="1">
    <source>
        <dbReference type="EMBL" id="RKS20532.1"/>
    </source>
</evidence>
<protein>
    <recommendedName>
        <fullName evidence="3">Leucine rich repeat (LRR) protein</fullName>
    </recommendedName>
</protein>
<organism evidence="1 2">
    <name type="scientific">Flavobacterium endophyticum</name>
    <dbReference type="NCBI Taxonomy" id="1540163"/>
    <lineage>
        <taxon>Bacteria</taxon>
        <taxon>Pseudomonadati</taxon>
        <taxon>Bacteroidota</taxon>
        <taxon>Flavobacteriia</taxon>
        <taxon>Flavobacteriales</taxon>
        <taxon>Flavobacteriaceae</taxon>
        <taxon>Flavobacterium</taxon>
    </lineage>
</organism>
<gene>
    <name evidence="1" type="ORF">CLV94_2911</name>
</gene>